<evidence type="ECO:0000313" key="2">
    <source>
        <dbReference type="EMBL" id="KAF7425660.1"/>
    </source>
</evidence>
<evidence type="ECO:0000313" key="3">
    <source>
        <dbReference type="Proteomes" id="UP000600918"/>
    </source>
</evidence>
<keyword evidence="3" id="KW-1185">Reference proteome</keyword>
<organism evidence="2 3">
    <name type="scientific">Vespula pensylvanica</name>
    <name type="common">Western yellow jacket</name>
    <name type="synonym">Wasp</name>
    <dbReference type="NCBI Taxonomy" id="30213"/>
    <lineage>
        <taxon>Eukaryota</taxon>
        <taxon>Metazoa</taxon>
        <taxon>Ecdysozoa</taxon>
        <taxon>Arthropoda</taxon>
        <taxon>Hexapoda</taxon>
        <taxon>Insecta</taxon>
        <taxon>Pterygota</taxon>
        <taxon>Neoptera</taxon>
        <taxon>Endopterygota</taxon>
        <taxon>Hymenoptera</taxon>
        <taxon>Apocrita</taxon>
        <taxon>Aculeata</taxon>
        <taxon>Vespoidea</taxon>
        <taxon>Vespidae</taxon>
        <taxon>Vespinae</taxon>
        <taxon>Vespula</taxon>
    </lineage>
</organism>
<sequence>MLSAHGCCDVLHKTALEVTFPDRRSSIHALDCRVLSKATTLNADEALNSRNPVGTRKRFLTFSGTQCTKKRTSRREEESEQEECEWEEGRPKREDDNRLSGSLVTDVHSYIYIRKYIQIFLSAIQEKPLDSLTLSLEVNGHASGQNKTRFQKQPHIRIVVYPVNGWRVREAKPFVVKGNGRKARHDVLSDPATIIQKSVEVEVVDLRGLHLVVVDSSKKRREKQRAKRLRDGCNTGCREGVVAIF</sequence>
<dbReference type="Proteomes" id="UP000600918">
    <property type="component" value="Unassembled WGS sequence"/>
</dbReference>
<feature type="region of interest" description="Disordered" evidence="1">
    <location>
        <begin position="70"/>
        <end position="99"/>
    </location>
</feature>
<name>A0A834P2L0_VESPE</name>
<comment type="caution">
    <text evidence="2">The sequence shown here is derived from an EMBL/GenBank/DDBJ whole genome shotgun (WGS) entry which is preliminary data.</text>
</comment>
<proteinExistence type="predicted"/>
<reference evidence="2" key="1">
    <citation type="journal article" date="2020" name="G3 (Bethesda)">
        <title>High-Quality Assemblies for Three Invasive Social Wasps from the &lt;i&gt;Vespula&lt;/i&gt; Genus.</title>
        <authorList>
            <person name="Harrop T.W.R."/>
            <person name="Guhlin J."/>
            <person name="McLaughlin G.M."/>
            <person name="Permina E."/>
            <person name="Stockwell P."/>
            <person name="Gilligan J."/>
            <person name="Le Lec M.F."/>
            <person name="Gruber M.A.M."/>
            <person name="Quinn O."/>
            <person name="Lovegrove M."/>
            <person name="Duncan E.J."/>
            <person name="Remnant E.J."/>
            <person name="Van Eeckhoven J."/>
            <person name="Graham B."/>
            <person name="Knapp R.A."/>
            <person name="Langford K.W."/>
            <person name="Kronenberg Z."/>
            <person name="Press M.O."/>
            <person name="Eacker S.M."/>
            <person name="Wilson-Rankin E.E."/>
            <person name="Purcell J."/>
            <person name="Lester P.J."/>
            <person name="Dearden P.K."/>
        </authorList>
    </citation>
    <scope>NUCLEOTIDE SEQUENCE</scope>
    <source>
        <strain evidence="2">Volc-1</strain>
    </source>
</reference>
<evidence type="ECO:0000256" key="1">
    <source>
        <dbReference type="SAM" id="MobiDB-lite"/>
    </source>
</evidence>
<dbReference type="AlphaFoldDB" id="A0A834P2L0"/>
<dbReference type="EMBL" id="JACSDY010000006">
    <property type="protein sequence ID" value="KAF7425660.1"/>
    <property type="molecule type" value="Genomic_DNA"/>
</dbReference>
<protein>
    <submittedName>
        <fullName evidence="2">Uncharacterized protein</fullName>
    </submittedName>
</protein>
<gene>
    <name evidence="2" type="ORF">H0235_008098</name>
</gene>
<accession>A0A834P2L0</accession>
<feature type="compositionally biased region" description="Basic and acidic residues" evidence="1">
    <location>
        <begin position="87"/>
        <end position="98"/>
    </location>
</feature>